<name>A0A0F9GJE9_9ZZZZ</name>
<reference evidence="2" key="1">
    <citation type="journal article" date="2015" name="Nature">
        <title>Complex archaea that bridge the gap between prokaryotes and eukaryotes.</title>
        <authorList>
            <person name="Spang A."/>
            <person name="Saw J.H."/>
            <person name="Jorgensen S.L."/>
            <person name="Zaremba-Niedzwiedzka K."/>
            <person name="Martijn J."/>
            <person name="Lind A.E."/>
            <person name="van Eijk R."/>
            <person name="Schleper C."/>
            <person name="Guy L."/>
            <person name="Ettema T.J."/>
        </authorList>
    </citation>
    <scope>NUCLEOTIDE SEQUENCE</scope>
</reference>
<dbReference type="AlphaFoldDB" id="A0A0F9GJE9"/>
<dbReference type="Pfam" id="PF03853">
    <property type="entry name" value="YjeF_N"/>
    <property type="match status" value="1"/>
</dbReference>
<proteinExistence type="predicted"/>
<protein>
    <recommendedName>
        <fullName evidence="1">YjeF N-terminal domain-containing protein</fullName>
    </recommendedName>
</protein>
<dbReference type="InterPro" id="IPR004443">
    <property type="entry name" value="YjeF_N_dom"/>
</dbReference>
<dbReference type="Gene3D" id="3.40.50.10260">
    <property type="entry name" value="YjeF N-terminal domain"/>
    <property type="match status" value="1"/>
</dbReference>
<organism evidence="2">
    <name type="scientific">marine sediment metagenome</name>
    <dbReference type="NCBI Taxonomy" id="412755"/>
    <lineage>
        <taxon>unclassified sequences</taxon>
        <taxon>metagenomes</taxon>
        <taxon>ecological metagenomes</taxon>
    </lineage>
</organism>
<evidence type="ECO:0000313" key="2">
    <source>
        <dbReference type="EMBL" id="KKL90641.1"/>
    </source>
</evidence>
<dbReference type="InterPro" id="IPR036652">
    <property type="entry name" value="YjeF_N_dom_sf"/>
</dbReference>
<dbReference type="EMBL" id="LAZR01019956">
    <property type="protein sequence ID" value="KKL90641.1"/>
    <property type="molecule type" value="Genomic_DNA"/>
</dbReference>
<feature type="domain" description="YjeF N-terminal" evidence="1">
    <location>
        <begin position="1"/>
        <end position="92"/>
    </location>
</feature>
<dbReference type="PROSITE" id="PS51385">
    <property type="entry name" value="YJEF_N"/>
    <property type="match status" value="1"/>
</dbReference>
<dbReference type="SUPFAM" id="SSF64153">
    <property type="entry name" value="YjeF N-terminal domain-like"/>
    <property type="match status" value="1"/>
</dbReference>
<sequence>MDAVGGTGIRGALRGDLAVAVEQINAAAPPVVAVDIPTGLDCDTGQAPGPAVCADLTVTFVARKTGFDAPGAAKYTGRIIVADIGVPAPGTDAG</sequence>
<comment type="caution">
    <text evidence="2">The sequence shown here is derived from an EMBL/GenBank/DDBJ whole genome shotgun (WGS) entry which is preliminary data.</text>
</comment>
<evidence type="ECO:0000259" key="1">
    <source>
        <dbReference type="PROSITE" id="PS51385"/>
    </source>
</evidence>
<gene>
    <name evidence="2" type="ORF">LCGC14_1902640</name>
</gene>
<accession>A0A0F9GJE9</accession>